<dbReference type="GO" id="GO:0005506">
    <property type="term" value="F:iron ion binding"/>
    <property type="evidence" value="ECO:0007669"/>
    <property type="project" value="InterPro"/>
</dbReference>
<accession>A0A7J9GG80</accession>
<evidence type="ECO:0000256" key="7">
    <source>
        <dbReference type="PIRSR" id="PIRSR602401-1"/>
    </source>
</evidence>
<dbReference type="PANTHER" id="PTHR24286">
    <property type="entry name" value="CYTOCHROME P450 26"/>
    <property type="match status" value="1"/>
</dbReference>
<keyword evidence="6 7" id="KW-0408">Iron</keyword>
<keyword evidence="7 8" id="KW-0349">Heme</keyword>
<keyword evidence="8" id="KW-0560">Oxidoreductase</keyword>
<dbReference type="GO" id="GO:0010268">
    <property type="term" value="P:brassinosteroid homeostasis"/>
    <property type="evidence" value="ECO:0007669"/>
    <property type="project" value="TreeGrafter"/>
</dbReference>
<sequence length="485" mass="55703">MCTERPTKRKKMVLESLYSIVAVVAATYAVLFGFLKKINEWYYVTRLGKKQNTLPPGDMGWPFIGNLWSFFKAFNSQDPDTFVENLIKRYGKTGIYRTHLFGGPGIIVCSPELCRKALADEHVLFGYPSSAKQIAGKKSLYGISTSEHRRLRKIATNPIHGDEALTSHIEDIERIVTTSLEELATMNRPVNFFYEMKKITFKVIAKIVLGSTQDSVISTMVKCYSDLFPGIISVPINFPGFVFYRALKVKLVYVIKLLIYVFRLTPTLTILNFELYILQARKTLLKIFKEKVKERRAKTMETDRKKEMIDFLMEAEYDNGEKLDDEHLFDLLLIFLFAGHETAAHTAMWATIYLHHHPEMLQKAKEEQEAVLKRRPSSQKGLTLAEIKQMEYLPKVIDESMRRANFAFTLFRRVEADVNLNGYTIPKGWNVLVWSRAVHMDPDIYPNPKEFLPSRWENPGLKGKNFIPFGGGSRICPGSDLGKLE</sequence>
<evidence type="ECO:0000313" key="10">
    <source>
        <dbReference type="EMBL" id="MBA0796580.1"/>
    </source>
</evidence>
<keyword evidence="5 9" id="KW-1133">Transmembrane helix</keyword>
<evidence type="ECO:0000256" key="9">
    <source>
        <dbReference type="SAM" id="Phobius"/>
    </source>
</evidence>
<dbReference type="Proteomes" id="UP000593560">
    <property type="component" value="Unassembled WGS sequence"/>
</dbReference>
<dbReference type="GO" id="GO:0016132">
    <property type="term" value="P:brassinosteroid biosynthetic process"/>
    <property type="evidence" value="ECO:0007669"/>
    <property type="project" value="TreeGrafter"/>
</dbReference>
<dbReference type="GO" id="GO:0051777">
    <property type="term" value="F:ent-kaurenoic acid monooxygenase activity"/>
    <property type="evidence" value="ECO:0007669"/>
    <property type="project" value="TreeGrafter"/>
</dbReference>
<keyword evidence="3 9" id="KW-0812">Transmembrane</keyword>
<evidence type="ECO:0000256" key="5">
    <source>
        <dbReference type="ARBA" id="ARBA00022989"/>
    </source>
</evidence>
<dbReference type="PRINTS" id="PR00385">
    <property type="entry name" value="P450"/>
</dbReference>
<dbReference type="GO" id="GO:0016125">
    <property type="term" value="P:sterol metabolic process"/>
    <property type="evidence" value="ECO:0007669"/>
    <property type="project" value="TreeGrafter"/>
</dbReference>
<dbReference type="InterPro" id="IPR002401">
    <property type="entry name" value="Cyt_P450_E_grp-I"/>
</dbReference>
<dbReference type="PANTHER" id="PTHR24286:SF196">
    <property type="entry name" value="BETA-AMYRIN 11-OXIDASE-LIKE"/>
    <property type="match status" value="1"/>
</dbReference>
<dbReference type="PRINTS" id="PR00463">
    <property type="entry name" value="EP450I"/>
</dbReference>
<keyword evidence="8" id="KW-0503">Monooxygenase</keyword>
<comment type="cofactor">
    <cofactor evidence="7">
        <name>heme</name>
        <dbReference type="ChEBI" id="CHEBI:30413"/>
    </cofactor>
</comment>
<feature type="non-terminal residue" evidence="10">
    <location>
        <position position="1"/>
    </location>
</feature>
<dbReference type="PROSITE" id="PS00086">
    <property type="entry name" value="CYTOCHROME_P450"/>
    <property type="match status" value="1"/>
</dbReference>
<keyword evidence="11" id="KW-1185">Reference proteome</keyword>
<comment type="subcellular location">
    <subcellularLocation>
        <location evidence="1">Membrane</location>
        <topology evidence="1">Single-pass membrane protein</topology>
    </subcellularLocation>
</comment>
<keyword evidence="4 7" id="KW-0479">Metal-binding</keyword>
<name>A0A7J9GG80_9ROSI</name>
<evidence type="ECO:0000256" key="3">
    <source>
        <dbReference type="ARBA" id="ARBA00022692"/>
    </source>
</evidence>
<reference evidence="10 11" key="1">
    <citation type="journal article" date="2019" name="Genome Biol. Evol.">
        <title>Insights into the evolution of the New World diploid cottons (Gossypium, subgenus Houzingenia) based on genome sequencing.</title>
        <authorList>
            <person name="Grover C.E."/>
            <person name="Arick M.A. 2nd"/>
            <person name="Thrash A."/>
            <person name="Conover J.L."/>
            <person name="Sanders W.S."/>
            <person name="Peterson D.G."/>
            <person name="Frelichowski J.E."/>
            <person name="Scheffler J.A."/>
            <person name="Scheffler B.E."/>
            <person name="Wendel J.F."/>
        </authorList>
    </citation>
    <scope>NUCLEOTIDE SEQUENCE [LARGE SCALE GENOMIC DNA]</scope>
    <source>
        <strain evidence="10">0</strain>
        <tissue evidence="10">Leaf</tissue>
    </source>
</reference>
<evidence type="ECO:0000256" key="2">
    <source>
        <dbReference type="ARBA" id="ARBA00010617"/>
    </source>
</evidence>
<dbReference type="EMBL" id="JABFAD010000004">
    <property type="protein sequence ID" value="MBA0796580.1"/>
    <property type="molecule type" value="Genomic_DNA"/>
</dbReference>
<evidence type="ECO:0000256" key="8">
    <source>
        <dbReference type="RuleBase" id="RU000461"/>
    </source>
</evidence>
<protein>
    <recommendedName>
        <fullName evidence="12">Beta-amyrin 11-oxidase-like</fullName>
    </recommendedName>
</protein>
<comment type="similarity">
    <text evidence="2 8">Belongs to the cytochrome P450 family.</text>
</comment>
<dbReference type="SUPFAM" id="SSF48264">
    <property type="entry name" value="Cytochrome P450"/>
    <property type="match status" value="1"/>
</dbReference>
<organism evidence="10 11">
    <name type="scientific">Gossypium harknessii</name>
    <dbReference type="NCBI Taxonomy" id="34285"/>
    <lineage>
        <taxon>Eukaryota</taxon>
        <taxon>Viridiplantae</taxon>
        <taxon>Streptophyta</taxon>
        <taxon>Embryophyta</taxon>
        <taxon>Tracheophyta</taxon>
        <taxon>Spermatophyta</taxon>
        <taxon>Magnoliopsida</taxon>
        <taxon>eudicotyledons</taxon>
        <taxon>Gunneridae</taxon>
        <taxon>Pentapetalae</taxon>
        <taxon>rosids</taxon>
        <taxon>malvids</taxon>
        <taxon>Malvales</taxon>
        <taxon>Malvaceae</taxon>
        <taxon>Malvoideae</taxon>
        <taxon>Gossypium</taxon>
    </lineage>
</organism>
<dbReference type="OrthoDB" id="1372046at2759"/>
<dbReference type="Pfam" id="PF00067">
    <property type="entry name" value="p450"/>
    <property type="match status" value="1"/>
</dbReference>
<dbReference type="InterPro" id="IPR001128">
    <property type="entry name" value="Cyt_P450"/>
</dbReference>
<evidence type="ECO:0000256" key="6">
    <source>
        <dbReference type="ARBA" id="ARBA00023004"/>
    </source>
</evidence>
<comment type="caution">
    <text evidence="10">The sequence shown here is derived from an EMBL/GenBank/DDBJ whole genome shotgun (WGS) entry which is preliminary data.</text>
</comment>
<feature type="binding site" description="axial binding residue" evidence="7">
    <location>
        <position position="476"/>
    </location>
    <ligand>
        <name>heme</name>
        <dbReference type="ChEBI" id="CHEBI:30413"/>
    </ligand>
    <ligandPart>
        <name>Fe</name>
        <dbReference type="ChEBI" id="CHEBI:18248"/>
    </ligandPart>
</feature>
<dbReference type="GO" id="GO:0016020">
    <property type="term" value="C:membrane"/>
    <property type="evidence" value="ECO:0007669"/>
    <property type="project" value="UniProtKB-SubCell"/>
</dbReference>
<feature type="transmembrane region" description="Helical" evidence="9">
    <location>
        <begin position="16"/>
        <end position="35"/>
    </location>
</feature>
<evidence type="ECO:0000256" key="1">
    <source>
        <dbReference type="ARBA" id="ARBA00004167"/>
    </source>
</evidence>
<dbReference type="AlphaFoldDB" id="A0A7J9GG80"/>
<dbReference type="Gene3D" id="1.10.630.10">
    <property type="entry name" value="Cytochrome P450"/>
    <property type="match status" value="1"/>
</dbReference>
<dbReference type="GO" id="GO:0020037">
    <property type="term" value="F:heme binding"/>
    <property type="evidence" value="ECO:0007669"/>
    <property type="project" value="InterPro"/>
</dbReference>
<evidence type="ECO:0000256" key="4">
    <source>
        <dbReference type="ARBA" id="ARBA00022723"/>
    </source>
</evidence>
<keyword evidence="9" id="KW-0472">Membrane</keyword>
<evidence type="ECO:0008006" key="12">
    <source>
        <dbReference type="Google" id="ProtNLM"/>
    </source>
</evidence>
<dbReference type="InterPro" id="IPR017972">
    <property type="entry name" value="Cyt_P450_CS"/>
</dbReference>
<proteinExistence type="inferred from homology"/>
<dbReference type="InterPro" id="IPR036396">
    <property type="entry name" value="Cyt_P450_sf"/>
</dbReference>
<gene>
    <name evidence="10" type="ORF">Gohar_007342</name>
</gene>
<dbReference type="GO" id="GO:0005783">
    <property type="term" value="C:endoplasmic reticulum"/>
    <property type="evidence" value="ECO:0007669"/>
    <property type="project" value="TreeGrafter"/>
</dbReference>
<evidence type="ECO:0000313" key="11">
    <source>
        <dbReference type="Proteomes" id="UP000593560"/>
    </source>
</evidence>